<evidence type="ECO:0000313" key="1">
    <source>
        <dbReference type="EMBL" id="RAJ04022.1"/>
    </source>
</evidence>
<reference evidence="1 2" key="1">
    <citation type="submission" date="2018-06" db="EMBL/GenBank/DDBJ databases">
        <title>Genomic Encyclopedia of Archaeal and Bacterial Type Strains, Phase II (KMG-II): from individual species to whole genera.</title>
        <authorList>
            <person name="Goeker M."/>
        </authorList>
    </citation>
    <scope>NUCLEOTIDE SEQUENCE [LARGE SCALE GENOMIC DNA]</scope>
    <source>
        <strain evidence="1 2">DSM 23857</strain>
    </source>
</reference>
<gene>
    <name evidence="1" type="ORF">LX64_02899</name>
</gene>
<dbReference type="EMBL" id="QLLL01000005">
    <property type="protein sequence ID" value="RAJ04022.1"/>
    <property type="molecule type" value="Genomic_DNA"/>
</dbReference>
<organism evidence="1 2">
    <name type="scientific">Chitinophaga skermanii</name>
    <dbReference type="NCBI Taxonomy" id="331697"/>
    <lineage>
        <taxon>Bacteria</taxon>
        <taxon>Pseudomonadati</taxon>
        <taxon>Bacteroidota</taxon>
        <taxon>Chitinophagia</taxon>
        <taxon>Chitinophagales</taxon>
        <taxon>Chitinophagaceae</taxon>
        <taxon>Chitinophaga</taxon>
    </lineage>
</organism>
<protein>
    <submittedName>
        <fullName evidence="1">Uncharacterized protein</fullName>
    </submittedName>
</protein>
<keyword evidence="2" id="KW-1185">Reference proteome</keyword>
<dbReference type="Proteomes" id="UP000249547">
    <property type="component" value="Unassembled WGS sequence"/>
</dbReference>
<name>A0A327QK09_9BACT</name>
<proteinExistence type="predicted"/>
<accession>A0A327QK09</accession>
<evidence type="ECO:0000313" key="2">
    <source>
        <dbReference type="Proteomes" id="UP000249547"/>
    </source>
</evidence>
<dbReference type="AlphaFoldDB" id="A0A327QK09"/>
<comment type="caution">
    <text evidence="1">The sequence shown here is derived from an EMBL/GenBank/DDBJ whole genome shotgun (WGS) entry which is preliminary data.</text>
</comment>
<sequence length="40" mass="4676">MVITWNAHGHNKVVTWKVLSYYMVGTSSLVERLDGKYMFI</sequence>